<evidence type="ECO:0000313" key="2">
    <source>
        <dbReference type="EMBL" id="CAL8127808.1"/>
    </source>
</evidence>
<evidence type="ECO:0000256" key="1">
    <source>
        <dbReference type="SAM" id="Phobius"/>
    </source>
</evidence>
<proteinExistence type="predicted"/>
<keyword evidence="1" id="KW-0812">Transmembrane</keyword>
<dbReference type="EMBL" id="CAXLJM020000072">
    <property type="protein sequence ID" value="CAL8127808.1"/>
    <property type="molecule type" value="Genomic_DNA"/>
</dbReference>
<reference evidence="2 3" key="1">
    <citation type="submission" date="2024-08" db="EMBL/GenBank/DDBJ databases">
        <authorList>
            <person name="Cucini C."/>
            <person name="Frati F."/>
        </authorList>
    </citation>
    <scope>NUCLEOTIDE SEQUENCE [LARGE SCALE GENOMIC DNA]</scope>
</reference>
<accession>A0ABP1RGR1</accession>
<evidence type="ECO:0000313" key="3">
    <source>
        <dbReference type="Proteomes" id="UP001642540"/>
    </source>
</evidence>
<evidence type="ECO:0008006" key="4">
    <source>
        <dbReference type="Google" id="ProtNLM"/>
    </source>
</evidence>
<gene>
    <name evidence="2" type="ORF">ODALV1_LOCUS21975</name>
</gene>
<dbReference type="Gene3D" id="1.10.287.70">
    <property type="match status" value="1"/>
</dbReference>
<dbReference type="Proteomes" id="UP001642540">
    <property type="component" value="Unassembled WGS sequence"/>
</dbReference>
<keyword evidence="1" id="KW-0472">Membrane</keyword>
<feature type="transmembrane region" description="Helical" evidence="1">
    <location>
        <begin position="340"/>
        <end position="360"/>
    </location>
</feature>
<sequence length="558" mass="65134">MKLYEDGGYCVSWLQIQNILITHFQNSTIEFLWEENTPISASTLVRCMKLQCILLLFNSLWLQRKTHNLPFDDKHDLLQKFCWINLRRSNAIALIPQKYSPHNLLLFSDSTFPSKVGRNRELQTSIFKFQIYNSSTPIFIPNAIVFNSPYPIDQTKYIEEALFVEPAVTSAILIFANSQENVVKIGSLANGISNYQYDKERHFWMVKISFQNILRYAASSYTDLVSFWENIHSNFHFGPKVSNENTCISLASYKNPLAFYDDQSCETFRTYITWSNCTDFKTCYHFYSKRLKLINLRDWYNLRQFFPFGHNLINLGFQVLFPKVNLFDANLTAFLSPLTMNVWLCTLLSIISISIWLIWLEGGLLRKILYWQFTVLFEQDEGYRFRKGGFWAKIIVIGWILSSILLRNFYNSSLYSMIAAEREPNNYPHSLQELLGHKDFQFLVHDEACFDIWFLLTDFQAAESSGYELNLPLQVAKLYASITLKASCMFPNENVETLQNVSIGNYARTYYYNYTGSEKSKLLDTDFVFLILNSWKEKLANLGLFACRIVKAIGIYLC</sequence>
<protein>
    <recommendedName>
        <fullName evidence="4">C-type lectin domain-containing protein</fullName>
    </recommendedName>
</protein>
<keyword evidence="1" id="KW-1133">Transmembrane helix</keyword>
<feature type="transmembrane region" description="Helical" evidence="1">
    <location>
        <begin position="390"/>
        <end position="410"/>
    </location>
</feature>
<comment type="caution">
    <text evidence="2">The sequence shown here is derived from an EMBL/GenBank/DDBJ whole genome shotgun (WGS) entry which is preliminary data.</text>
</comment>
<keyword evidence="3" id="KW-1185">Reference proteome</keyword>
<name>A0ABP1RGR1_9HEXA</name>
<organism evidence="2 3">
    <name type="scientific">Orchesella dallaii</name>
    <dbReference type="NCBI Taxonomy" id="48710"/>
    <lineage>
        <taxon>Eukaryota</taxon>
        <taxon>Metazoa</taxon>
        <taxon>Ecdysozoa</taxon>
        <taxon>Arthropoda</taxon>
        <taxon>Hexapoda</taxon>
        <taxon>Collembola</taxon>
        <taxon>Entomobryomorpha</taxon>
        <taxon>Entomobryoidea</taxon>
        <taxon>Orchesellidae</taxon>
        <taxon>Orchesellinae</taxon>
        <taxon>Orchesella</taxon>
    </lineage>
</organism>